<dbReference type="Gene3D" id="1.10.287.130">
    <property type="match status" value="1"/>
</dbReference>
<feature type="domain" description="Histidine kinase" evidence="9">
    <location>
        <begin position="268"/>
        <end position="484"/>
    </location>
</feature>
<evidence type="ECO:0000256" key="8">
    <source>
        <dbReference type="SAM" id="Phobius"/>
    </source>
</evidence>
<dbReference type="InterPro" id="IPR036097">
    <property type="entry name" value="HisK_dim/P_sf"/>
</dbReference>
<dbReference type="FunFam" id="3.30.565.10:FF:000006">
    <property type="entry name" value="Sensor histidine kinase WalK"/>
    <property type="match status" value="1"/>
</dbReference>
<evidence type="ECO:0000256" key="7">
    <source>
        <dbReference type="ARBA" id="ARBA00023012"/>
    </source>
</evidence>
<feature type="domain" description="HAMP" evidence="10">
    <location>
        <begin position="201"/>
        <end position="253"/>
    </location>
</feature>
<keyword evidence="5" id="KW-0808">Transferase</keyword>
<dbReference type="InterPro" id="IPR003661">
    <property type="entry name" value="HisK_dim/P_dom"/>
</dbReference>
<dbReference type="InterPro" id="IPR050351">
    <property type="entry name" value="BphY/WalK/GraS-like"/>
</dbReference>
<reference evidence="12" key="1">
    <citation type="submission" date="2016-10" db="EMBL/GenBank/DDBJ databases">
        <authorList>
            <person name="Varghese N."/>
            <person name="Submissions S."/>
        </authorList>
    </citation>
    <scope>NUCLEOTIDE SEQUENCE [LARGE SCALE GENOMIC DNA]</scope>
    <source>
        <strain evidence="12">DSM 25751</strain>
    </source>
</reference>
<dbReference type="AlphaFoldDB" id="A0A1H6T7H5"/>
<dbReference type="Pfam" id="PF00672">
    <property type="entry name" value="HAMP"/>
    <property type="match status" value="1"/>
</dbReference>
<dbReference type="PROSITE" id="PS50885">
    <property type="entry name" value="HAMP"/>
    <property type="match status" value="1"/>
</dbReference>
<keyword evidence="8" id="KW-0472">Membrane</keyword>
<dbReference type="CDD" id="cd06225">
    <property type="entry name" value="HAMP"/>
    <property type="match status" value="1"/>
</dbReference>
<dbReference type="GO" id="GO:0004721">
    <property type="term" value="F:phosphoprotein phosphatase activity"/>
    <property type="evidence" value="ECO:0007669"/>
    <property type="project" value="TreeGrafter"/>
</dbReference>
<dbReference type="InterPro" id="IPR004358">
    <property type="entry name" value="Sig_transdc_His_kin-like_C"/>
</dbReference>
<dbReference type="Pfam" id="PF00512">
    <property type="entry name" value="HisKA"/>
    <property type="match status" value="1"/>
</dbReference>
<evidence type="ECO:0000259" key="10">
    <source>
        <dbReference type="PROSITE" id="PS50885"/>
    </source>
</evidence>
<keyword evidence="7" id="KW-0902">Two-component regulatory system</keyword>
<protein>
    <recommendedName>
        <fullName evidence="3">histidine kinase</fullName>
        <ecNumber evidence="3">2.7.13.3</ecNumber>
    </recommendedName>
</protein>
<evidence type="ECO:0000313" key="12">
    <source>
        <dbReference type="Proteomes" id="UP000198564"/>
    </source>
</evidence>
<keyword evidence="8" id="KW-1133">Transmembrane helix</keyword>
<dbReference type="EMBL" id="FNYW01000017">
    <property type="protein sequence ID" value="SEI76043.1"/>
    <property type="molecule type" value="Genomic_DNA"/>
</dbReference>
<dbReference type="GO" id="GO:0000155">
    <property type="term" value="F:phosphorelay sensor kinase activity"/>
    <property type="evidence" value="ECO:0007669"/>
    <property type="project" value="InterPro"/>
</dbReference>
<evidence type="ECO:0000256" key="4">
    <source>
        <dbReference type="ARBA" id="ARBA00022553"/>
    </source>
</evidence>
<dbReference type="RefSeq" id="WP_245746638.1">
    <property type="nucleotide sequence ID" value="NZ_FNYW01000017.1"/>
</dbReference>
<evidence type="ECO:0000256" key="5">
    <source>
        <dbReference type="ARBA" id="ARBA00022679"/>
    </source>
</evidence>
<dbReference type="InterPro" id="IPR003660">
    <property type="entry name" value="HAMP_dom"/>
</dbReference>
<keyword evidence="6 11" id="KW-0418">Kinase</keyword>
<dbReference type="SUPFAM" id="SSF55874">
    <property type="entry name" value="ATPase domain of HSP90 chaperone/DNA topoisomerase II/histidine kinase"/>
    <property type="match status" value="1"/>
</dbReference>
<dbReference type="Gene3D" id="6.10.340.10">
    <property type="match status" value="1"/>
</dbReference>
<dbReference type="PANTHER" id="PTHR45453">
    <property type="entry name" value="PHOSPHATE REGULON SENSOR PROTEIN PHOR"/>
    <property type="match status" value="1"/>
</dbReference>
<evidence type="ECO:0000256" key="6">
    <source>
        <dbReference type="ARBA" id="ARBA00022777"/>
    </source>
</evidence>
<keyword evidence="12" id="KW-1185">Reference proteome</keyword>
<dbReference type="EC" id="2.7.13.3" evidence="3"/>
<evidence type="ECO:0000256" key="2">
    <source>
        <dbReference type="ARBA" id="ARBA00004370"/>
    </source>
</evidence>
<proteinExistence type="predicted"/>
<dbReference type="SMART" id="SM00387">
    <property type="entry name" value="HATPase_c"/>
    <property type="match status" value="1"/>
</dbReference>
<gene>
    <name evidence="11" type="ORF">SAMN04488113_11720</name>
</gene>
<dbReference type="PROSITE" id="PS50109">
    <property type="entry name" value="HIS_KIN"/>
    <property type="match status" value="1"/>
</dbReference>
<dbReference type="Pfam" id="PF02518">
    <property type="entry name" value="HATPase_c"/>
    <property type="match status" value="1"/>
</dbReference>
<dbReference type="Proteomes" id="UP000198564">
    <property type="component" value="Unassembled WGS sequence"/>
</dbReference>
<dbReference type="SUPFAM" id="SSF47384">
    <property type="entry name" value="Homodimeric domain of signal transducing histidine kinase"/>
    <property type="match status" value="1"/>
</dbReference>
<evidence type="ECO:0000256" key="3">
    <source>
        <dbReference type="ARBA" id="ARBA00012438"/>
    </source>
</evidence>
<dbReference type="SUPFAM" id="SSF158472">
    <property type="entry name" value="HAMP domain-like"/>
    <property type="match status" value="1"/>
</dbReference>
<name>A0A1H6T7H5_9LACT</name>
<evidence type="ECO:0000256" key="1">
    <source>
        <dbReference type="ARBA" id="ARBA00000085"/>
    </source>
</evidence>
<dbReference type="InterPro" id="IPR036890">
    <property type="entry name" value="HATPase_C_sf"/>
</dbReference>
<dbReference type="Gene3D" id="3.30.565.10">
    <property type="entry name" value="Histidine kinase-like ATPase, C-terminal domain"/>
    <property type="match status" value="1"/>
</dbReference>
<evidence type="ECO:0000313" key="11">
    <source>
        <dbReference type="EMBL" id="SEI76043.1"/>
    </source>
</evidence>
<keyword evidence="4" id="KW-0597">Phosphoprotein</keyword>
<dbReference type="STRING" id="1130080.SAMN04488113_11720"/>
<organism evidence="11 12">
    <name type="scientific">Alkalibacterium gilvum</name>
    <dbReference type="NCBI Taxonomy" id="1130080"/>
    <lineage>
        <taxon>Bacteria</taxon>
        <taxon>Bacillati</taxon>
        <taxon>Bacillota</taxon>
        <taxon>Bacilli</taxon>
        <taxon>Lactobacillales</taxon>
        <taxon>Carnobacteriaceae</taxon>
        <taxon>Alkalibacterium</taxon>
    </lineage>
</organism>
<dbReference type="PANTHER" id="PTHR45453:SF1">
    <property type="entry name" value="PHOSPHATE REGULON SENSOR PROTEIN PHOR"/>
    <property type="match status" value="1"/>
</dbReference>
<dbReference type="SMART" id="SM00304">
    <property type="entry name" value="HAMP"/>
    <property type="match status" value="1"/>
</dbReference>
<dbReference type="GO" id="GO:0016036">
    <property type="term" value="P:cellular response to phosphate starvation"/>
    <property type="evidence" value="ECO:0007669"/>
    <property type="project" value="TreeGrafter"/>
</dbReference>
<dbReference type="CDD" id="cd00082">
    <property type="entry name" value="HisKA"/>
    <property type="match status" value="1"/>
</dbReference>
<sequence>MIPKRLTKMKLPLTKMKLPYFFQQFLGFLAVIILLMTITIISLVLFGRRTALNDTENRLFSYAESVINEDINPTQLDTIRQVLAEQEVSFFVFNKNGTILYPNLPNNFRANIDDEQLNQLESGERISLTTHSEDLLGNPSETTLVYLPYFNENNQDFAGFITVTAPVSHINRQMEELKGDLFSAFLISAMAAILLSVIFAHYQVKRVNRLRKAAHKVAGGEYTIQLEHSERDEIDFLTRDFNRMVVALKESQDEVLNQEERRKSFMQDAAHEMRTPLTTINGLLEGLEHDVIPESQRLRSIKLMRKETRRLIRLVSENMDYENIRSNRIILSKHRIPLTEIVEEISEQMKEIIKDSSNELVIGDMEHLHVYADYDRLKQILVNLIKNAIQFTENGTITIASKKVKNGTEITISDTGIGMTEFQIGNIWERYYKADLSRTKTKFGESGLGLAIVQQLVQLHNANIYVESKVNEGTIFTIIFPDKE</sequence>
<dbReference type="SMART" id="SM00388">
    <property type="entry name" value="HisKA"/>
    <property type="match status" value="1"/>
</dbReference>
<feature type="transmembrane region" description="Helical" evidence="8">
    <location>
        <begin position="181"/>
        <end position="202"/>
    </location>
</feature>
<accession>A0A1H6T7H5</accession>
<dbReference type="InterPro" id="IPR003594">
    <property type="entry name" value="HATPase_dom"/>
</dbReference>
<dbReference type="InterPro" id="IPR005467">
    <property type="entry name" value="His_kinase_dom"/>
</dbReference>
<feature type="transmembrane region" description="Helical" evidence="8">
    <location>
        <begin position="21"/>
        <end position="46"/>
    </location>
</feature>
<keyword evidence="8" id="KW-0812">Transmembrane</keyword>
<dbReference type="GO" id="GO:0005886">
    <property type="term" value="C:plasma membrane"/>
    <property type="evidence" value="ECO:0007669"/>
    <property type="project" value="TreeGrafter"/>
</dbReference>
<dbReference type="PRINTS" id="PR00344">
    <property type="entry name" value="BCTRLSENSOR"/>
</dbReference>
<evidence type="ECO:0000259" key="9">
    <source>
        <dbReference type="PROSITE" id="PS50109"/>
    </source>
</evidence>
<comment type="catalytic activity">
    <reaction evidence="1">
        <text>ATP + protein L-histidine = ADP + protein N-phospho-L-histidine.</text>
        <dbReference type="EC" id="2.7.13.3"/>
    </reaction>
</comment>
<comment type="subcellular location">
    <subcellularLocation>
        <location evidence="2">Membrane</location>
    </subcellularLocation>
</comment>